<feature type="domain" description="Phospholipase/carboxylesterase/thioesterase" evidence="2">
    <location>
        <begin position="20"/>
        <end position="178"/>
    </location>
</feature>
<dbReference type="OrthoDB" id="2418081at2759"/>
<dbReference type="InterPro" id="IPR050565">
    <property type="entry name" value="LYPA1-2/EST-like"/>
</dbReference>
<organism evidence="3 4">
    <name type="scientific">Carpinus fangiana</name>
    <dbReference type="NCBI Taxonomy" id="176857"/>
    <lineage>
        <taxon>Eukaryota</taxon>
        <taxon>Viridiplantae</taxon>
        <taxon>Streptophyta</taxon>
        <taxon>Embryophyta</taxon>
        <taxon>Tracheophyta</taxon>
        <taxon>Spermatophyta</taxon>
        <taxon>Magnoliopsida</taxon>
        <taxon>eudicotyledons</taxon>
        <taxon>Gunneridae</taxon>
        <taxon>Pentapetalae</taxon>
        <taxon>rosids</taxon>
        <taxon>fabids</taxon>
        <taxon>Fagales</taxon>
        <taxon>Betulaceae</taxon>
        <taxon>Carpinus</taxon>
    </lineage>
</organism>
<dbReference type="Gene3D" id="3.40.50.1820">
    <property type="entry name" value="alpha/beta hydrolase"/>
    <property type="match status" value="1"/>
</dbReference>
<name>A0A5N6KU85_9ROSI</name>
<protein>
    <recommendedName>
        <fullName evidence="2">Phospholipase/carboxylesterase/thioesterase domain-containing protein</fullName>
    </recommendedName>
</protein>
<dbReference type="SUPFAM" id="SSF53474">
    <property type="entry name" value="alpha/beta-Hydrolases"/>
    <property type="match status" value="1"/>
</dbReference>
<dbReference type="GO" id="GO:0008474">
    <property type="term" value="F:palmitoyl-(protein) hydrolase activity"/>
    <property type="evidence" value="ECO:0007669"/>
    <property type="project" value="TreeGrafter"/>
</dbReference>
<feature type="domain" description="Phospholipase/carboxylesterase/thioesterase" evidence="2">
    <location>
        <begin position="239"/>
        <end position="304"/>
    </location>
</feature>
<proteinExistence type="inferred from homology"/>
<dbReference type="Proteomes" id="UP000327013">
    <property type="component" value="Unassembled WGS sequence"/>
</dbReference>
<dbReference type="GO" id="GO:0052689">
    <property type="term" value="F:carboxylic ester hydrolase activity"/>
    <property type="evidence" value="ECO:0007669"/>
    <property type="project" value="TreeGrafter"/>
</dbReference>
<evidence type="ECO:0000256" key="1">
    <source>
        <dbReference type="ARBA" id="ARBA00006499"/>
    </source>
</evidence>
<gene>
    <name evidence="3" type="ORF">FH972_022993</name>
</gene>
<dbReference type="EMBL" id="VIBQ01000013">
    <property type="protein sequence ID" value="KAB8345941.1"/>
    <property type="molecule type" value="Genomic_DNA"/>
</dbReference>
<evidence type="ECO:0000313" key="4">
    <source>
        <dbReference type="Proteomes" id="UP000327013"/>
    </source>
</evidence>
<keyword evidence="4" id="KW-1185">Reference proteome</keyword>
<dbReference type="GO" id="GO:0005737">
    <property type="term" value="C:cytoplasm"/>
    <property type="evidence" value="ECO:0007669"/>
    <property type="project" value="TreeGrafter"/>
</dbReference>
<evidence type="ECO:0000259" key="2">
    <source>
        <dbReference type="Pfam" id="PF02230"/>
    </source>
</evidence>
<comment type="similarity">
    <text evidence="1">Belongs to the AB hydrolase superfamily. AB hydrolase 2 family.</text>
</comment>
<comment type="caution">
    <text evidence="3">The sequence shown here is derived from an EMBL/GenBank/DDBJ whole genome shotgun (WGS) entry which is preliminary data.</text>
</comment>
<dbReference type="Pfam" id="PF02230">
    <property type="entry name" value="Abhydrolase_2"/>
    <property type="match status" value="2"/>
</dbReference>
<dbReference type="PANTHER" id="PTHR10655:SF64">
    <property type="entry name" value="PHOSPHOLIPASE_CARBOXYLESTERASE_THIOESTERASE DOMAIN-CONTAINING PROTEIN"/>
    <property type="match status" value="1"/>
</dbReference>
<dbReference type="AlphaFoldDB" id="A0A5N6KU85"/>
<sequence length="310" mass="34024">MAHQPQTSPDLSAFPQPITINPKSRSHKQTFIILHGRGDNGPSFGPALLALEVAGHGHLQTLPDIFPEAKFIFPTAPSRRVAATNRIVLKQWFDIWSLKDPYSKEWVQSEGLRETTAYIHELVKEETKFVGGGNVFLGGLSQGCAAVLVALLLWDEDAGQAPAACFGMCGWLPYAKTMTHLARRRRLGTENQDTGIEGQQRFDGAAGTAVEHLSTPGEQSILFLQDQLEIHKPDAGAPSTNFRNVPVFLGHGEDDEKVLLPLGMQASECLEALGAPVSFESYRGLGHWYSPEMLGDMVTFLQEHSSAFKY</sequence>
<reference evidence="3 4" key="1">
    <citation type="submission" date="2019-06" db="EMBL/GenBank/DDBJ databases">
        <title>A chromosomal-level reference genome of Carpinus fangiana (Coryloideae, Betulaceae).</title>
        <authorList>
            <person name="Yang X."/>
            <person name="Wang Z."/>
            <person name="Zhang L."/>
            <person name="Hao G."/>
            <person name="Liu J."/>
            <person name="Yang Y."/>
        </authorList>
    </citation>
    <scope>NUCLEOTIDE SEQUENCE [LARGE SCALE GENOMIC DNA]</scope>
    <source>
        <strain evidence="3">Cfa_2016G</strain>
        <tissue evidence="3">Leaf</tissue>
    </source>
</reference>
<accession>A0A5N6KU85</accession>
<dbReference type="InterPro" id="IPR003140">
    <property type="entry name" value="PLipase/COase/thioEstase"/>
</dbReference>
<evidence type="ECO:0000313" key="3">
    <source>
        <dbReference type="EMBL" id="KAB8345941.1"/>
    </source>
</evidence>
<dbReference type="PANTHER" id="PTHR10655">
    <property type="entry name" value="LYSOPHOSPHOLIPASE-RELATED"/>
    <property type="match status" value="1"/>
</dbReference>
<dbReference type="InterPro" id="IPR029058">
    <property type="entry name" value="AB_hydrolase_fold"/>
</dbReference>